<dbReference type="AlphaFoldDB" id="A0A1C0TX07"/>
<evidence type="ECO:0008006" key="3">
    <source>
        <dbReference type="Google" id="ProtNLM"/>
    </source>
</evidence>
<dbReference type="SUPFAM" id="SSF53474">
    <property type="entry name" value="alpha/beta-Hydrolases"/>
    <property type="match status" value="1"/>
</dbReference>
<protein>
    <recommendedName>
        <fullName evidence="3">Alpha/beta hydrolase</fullName>
    </recommendedName>
</protein>
<proteinExistence type="predicted"/>
<dbReference type="OrthoDB" id="8561148at2"/>
<organism evidence="1 2">
    <name type="scientific">Pseudoalteromonas luteoviolacea</name>
    <dbReference type="NCBI Taxonomy" id="43657"/>
    <lineage>
        <taxon>Bacteria</taxon>
        <taxon>Pseudomonadati</taxon>
        <taxon>Pseudomonadota</taxon>
        <taxon>Gammaproteobacteria</taxon>
        <taxon>Alteromonadales</taxon>
        <taxon>Pseudoalteromonadaceae</taxon>
        <taxon>Pseudoalteromonas</taxon>
    </lineage>
</organism>
<accession>A0A1C0TX07</accession>
<dbReference type="Proteomes" id="UP000093366">
    <property type="component" value="Unassembled WGS sequence"/>
</dbReference>
<name>A0A1C0TX07_9GAMM</name>
<evidence type="ECO:0000313" key="2">
    <source>
        <dbReference type="Proteomes" id="UP000093366"/>
    </source>
</evidence>
<dbReference type="EMBL" id="MAUJ01000001">
    <property type="protein sequence ID" value="OCQ23851.1"/>
    <property type="molecule type" value="Genomic_DNA"/>
</dbReference>
<evidence type="ECO:0000313" key="1">
    <source>
        <dbReference type="EMBL" id="OCQ23851.1"/>
    </source>
</evidence>
<dbReference type="InterPro" id="IPR029058">
    <property type="entry name" value="AB_hydrolase_fold"/>
</dbReference>
<dbReference type="RefSeq" id="WP_065789860.1">
    <property type="nucleotide sequence ID" value="NZ_MAUJ01000001.1"/>
</dbReference>
<dbReference type="Gene3D" id="3.40.50.1820">
    <property type="entry name" value="alpha/beta hydrolase"/>
    <property type="match status" value="1"/>
</dbReference>
<sequence>MRLVFLPGMDGTGILYEPIKKCIAESCSYEVVTLSSLSSNNPKEQAVEIAEQFKSEEIVIFAESYSGLIAYELCQLSGVTVKHVFFAASFLSRPSLLAKFSALIPLSMMRHRIVPIAILSYLLFGSANRTELVKLFYKALDNVSNKALKERLKIIRRAIEPVEKIQQPTTYLNASADYLVNKEVISAFKRVCLELNVVNIQGGHFIAQSNPEKCWQEVSRIIES</sequence>
<gene>
    <name evidence="1" type="ORF">A7985_07895</name>
</gene>
<reference evidence="2" key="1">
    <citation type="submission" date="2016-07" db="EMBL/GenBank/DDBJ databases">
        <authorList>
            <person name="Florea S."/>
            <person name="Webb J.S."/>
            <person name="Jaromczyk J."/>
            <person name="Schardl C.L."/>
        </authorList>
    </citation>
    <scope>NUCLEOTIDE SEQUENCE [LARGE SCALE GENOMIC DNA]</scope>
    <source>
        <strain evidence="2">IPB1</strain>
    </source>
</reference>
<comment type="caution">
    <text evidence="1">The sequence shown here is derived from an EMBL/GenBank/DDBJ whole genome shotgun (WGS) entry which is preliminary data.</text>
</comment>